<dbReference type="KEGG" id="son:SO_2101"/>
<keyword evidence="4" id="KW-1185">Reference proteome</keyword>
<dbReference type="PROSITE" id="PS51257">
    <property type="entry name" value="PROKAR_LIPOPROTEIN"/>
    <property type="match status" value="1"/>
</dbReference>
<dbReference type="PaxDb" id="211586-SO_2101"/>
<proteinExistence type="predicted"/>
<reference evidence="3 4" key="1">
    <citation type="journal article" date="2002" name="Nat. Biotechnol.">
        <title>Genome sequence of the dissimilatory metal ion-reducing bacterium Shewanella oneidensis.</title>
        <authorList>
            <person name="Heidelberg J.F."/>
            <person name="Paulsen I.T."/>
            <person name="Nelson K.E."/>
            <person name="Gaidos E.J."/>
            <person name="Nelson W.C."/>
            <person name="Read T.D."/>
            <person name="Eisen J.A."/>
            <person name="Seshadri R."/>
            <person name="Ward N."/>
            <person name="Methe B."/>
            <person name="Clayton R.A."/>
            <person name="Meyer T."/>
            <person name="Tsapin A."/>
            <person name="Scott J."/>
            <person name="Beanan M."/>
            <person name="Brinkac L."/>
            <person name="Daugherty S."/>
            <person name="DeBoy R.T."/>
            <person name="Dodson R.J."/>
            <person name="Durkin A.S."/>
            <person name="Haft D.H."/>
            <person name="Kolonay J.F."/>
            <person name="Madupu R."/>
            <person name="Peterson J.D."/>
            <person name="Umayam L.A."/>
            <person name="White O."/>
            <person name="Wolf A.M."/>
            <person name="Vamathevan J."/>
            <person name="Weidman J."/>
            <person name="Impraim M."/>
            <person name="Lee K."/>
            <person name="Berry K."/>
            <person name="Lee C."/>
            <person name="Mueller J."/>
            <person name="Khouri H."/>
            <person name="Gill J."/>
            <person name="Utterback T.R."/>
            <person name="McDonald L.A."/>
            <person name="Feldblyum T.V."/>
            <person name="Smith H.O."/>
            <person name="Venter J.C."/>
            <person name="Nealson K.H."/>
            <person name="Fraser C.M."/>
        </authorList>
    </citation>
    <scope>NUCLEOTIDE SEQUENCE [LARGE SCALE GENOMIC DNA]</scope>
    <source>
        <strain evidence="4">ATCC 700550 / JCM 31522 / CIP 106686 / LMG 19005 / NCIMB 14063 / MR-1</strain>
    </source>
</reference>
<dbReference type="PATRIC" id="fig|211586.12.peg.2017"/>
<dbReference type="eggNOG" id="ENOG5031EFC">
    <property type="taxonomic scope" value="Bacteria"/>
</dbReference>
<feature type="domain" description="DUF4266" evidence="2">
    <location>
        <begin position="24"/>
        <end position="73"/>
    </location>
</feature>
<dbReference type="InterPro" id="IPR025362">
    <property type="entry name" value="DUF4266"/>
</dbReference>
<sequence>MRKITLVAVSLLMLGAGGCSSLGVEPWEKGQFARSDMALDSEKLDLALDDHIYFSKEGSSGGRAFAGGGCGCN</sequence>
<dbReference type="STRING" id="211586.SO_2101"/>
<gene>
    <name evidence="3" type="ordered locus">SO_2101</name>
</gene>
<keyword evidence="1" id="KW-0732">Signal</keyword>
<dbReference type="Proteomes" id="UP000008186">
    <property type="component" value="Chromosome"/>
</dbReference>
<feature type="chain" id="PRO_5004308035" evidence="1">
    <location>
        <begin position="22"/>
        <end position="73"/>
    </location>
</feature>
<dbReference type="OrthoDB" id="5574393at2"/>
<dbReference type="AlphaFoldDB" id="Q8EF85"/>
<name>Q8EF85_SHEON</name>
<evidence type="ECO:0000313" key="4">
    <source>
        <dbReference type="Proteomes" id="UP000008186"/>
    </source>
</evidence>
<accession>Q8EF85</accession>
<dbReference type="RefSeq" id="WP_011072165.1">
    <property type="nucleotide sequence ID" value="NC_004347.2"/>
</dbReference>
<reference evidence="3 4" key="3">
    <citation type="journal article" date="2008" name="Appl. Environ. Microbiol.">
        <title>Identification of mobile elements and pseudogenes in the Shewanella oneidensis MR-1 genome.</title>
        <authorList>
            <person name="Romine M.F."/>
            <person name="Carlson T.S."/>
            <person name="Norbeck A.D."/>
            <person name="McCue L.A."/>
            <person name="Lipton M.S."/>
        </authorList>
    </citation>
    <scope>NUCLEOTIDE SEQUENCE [LARGE SCALE GENOMIC DNA]</scope>
    <source>
        <strain evidence="4">ATCC 700550 / JCM 31522 / CIP 106686 / LMG 19005 / NCIMB 14063 / MR-1</strain>
    </source>
</reference>
<evidence type="ECO:0000313" key="3">
    <source>
        <dbReference type="EMBL" id="AAN55148.1"/>
    </source>
</evidence>
<keyword evidence="3" id="KW-0449">Lipoprotein</keyword>
<reference evidence="3 4" key="4">
    <citation type="journal article" date="2011" name="BMC Genomics">
        <title>Genome-wide protein localization prediction strategies for gram negative bacteria.</title>
        <authorList>
            <person name="Romine M.F."/>
        </authorList>
    </citation>
    <scope>NUCLEOTIDE SEQUENCE [LARGE SCALE GENOMIC DNA]</scope>
    <source>
        <strain evidence="4">ATCC 700550 / JCM 31522 / CIP 106686 / LMG 19005 / NCIMB 14063 / MR-1</strain>
    </source>
</reference>
<dbReference type="BioCyc" id="SONE211586:G1GMP-1932-MONOMER"/>
<dbReference type="Pfam" id="PF14086">
    <property type="entry name" value="DUF4266"/>
    <property type="match status" value="1"/>
</dbReference>
<evidence type="ECO:0000256" key="1">
    <source>
        <dbReference type="SAM" id="SignalP"/>
    </source>
</evidence>
<protein>
    <submittedName>
        <fullName evidence="3">Predicted lipoprotein</fullName>
    </submittedName>
</protein>
<dbReference type="EMBL" id="AE014299">
    <property type="protein sequence ID" value="AAN55148.1"/>
    <property type="molecule type" value="Genomic_DNA"/>
</dbReference>
<evidence type="ECO:0000259" key="2">
    <source>
        <dbReference type="Pfam" id="PF14086"/>
    </source>
</evidence>
<organism evidence="3 4">
    <name type="scientific">Shewanella oneidensis (strain ATCC 700550 / JCM 31522 / CIP 106686 / LMG 19005 / NCIMB 14063 / MR-1)</name>
    <dbReference type="NCBI Taxonomy" id="211586"/>
    <lineage>
        <taxon>Bacteria</taxon>
        <taxon>Pseudomonadati</taxon>
        <taxon>Pseudomonadota</taxon>
        <taxon>Gammaproteobacteria</taxon>
        <taxon>Alteromonadales</taxon>
        <taxon>Shewanellaceae</taxon>
        <taxon>Shewanella</taxon>
    </lineage>
</organism>
<dbReference type="HOGENOM" id="CLU_177704_0_2_6"/>
<reference evidence="3 4" key="2">
    <citation type="journal article" date="2005" name="Proteomics">
        <title>Global detection and characterization of hypothetical proteins in Shewanella oneidensis MR-1 using LC-MS based proteomics.</title>
        <authorList>
            <person name="Elias D.A."/>
            <person name="Monroe M.E."/>
            <person name="Marshall M.J."/>
            <person name="Romine M.F."/>
            <person name="Belieav A.S."/>
            <person name="Fredrickson J.K."/>
            <person name="Anderson G.A."/>
            <person name="Smith R.D."/>
            <person name="Lipton M.S."/>
        </authorList>
    </citation>
    <scope>NUCLEOTIDE SEQUENCE [LARGE SCALE GENOMIC DNA]</scope>
    <source>
        <strain evidence="4">ATCC 700550 / JCM 31522 / CIP 106686 / LMG 19005 / NCIMB 14063 / MR-1</strain>
    </source>
</reference>
<feature type="signal peptide" evidence="1">
    <location>
        <begin position="1"/>
        <end position="21"/>
    </location>
</feature>